<reference evidence="1" key="2">
    <citation type="submission" date="2013-04" db="UniProtKB">
        <authorList>
            <consortium name="EnsemblPlants"/>
        </authorList>
    </citation>
    <scope>IDENTIFICATION</scope>
</reference>
<reference evidence="1" key="1">
    <citation type="journal article" date="2013" name="Nat. Commun.">
        <title>Whole-genome sequencing of Oryza brachyantha reveals mechanisms underlying Oryza genome evolution.</title>
        <authorList>
            <person name="Chen J."/>
            <person name="Huang Q."/>
            <person name="Gao D."/>
            <person name="Wang J."/>
            <person name="Lang Y."/>
            <person name="Liu T."/>
            <person name="Li B."/>
            <person name="Bai Z."/>
            <person name="Luis Goicoechea J."/>
            <person name="Liang C."/>
            <person name="Chen C."/>
            <person name="Zhang W."/>
            <person name="Sun S."/>
            <person name="Liao Y."/>
            <person name="Zhang X."/>
            <person name="Yang L."/>
            <person name="Song C."/>
            <person name="Wang M."/>
            <person name="Shi J."/>
            <person name="Liu G."/>
            <person name="Liu J."/>
            <person name="Zhou H."/>
            <person name="Zhou W."/>
            <person name="Yu Q."/>
            <person name="An N."/>
            <person name="Chen Y."/>
            <person name="Cai Q."/>
            <person name="Wang B."/>
            <person name="Liu B."/>
            <person name="Min J."/>
            <person name="Huang Y."/>
            <person name="Wu H."/>
            <person name="Li Z."/>
            <person name="Zhang Y."/>
            <person name="Yin Y."/>
            <person name="Song W."/>
            <person name="Jiang J."/>
            <person name="Jackson S.A."/>
            <person name="Wing R.A."/>
            <person name="Wang J."/>
            <person name="Chen M."/>
        </authorList>
    </citation>
    <scope>NUCLEOTIDE SEQUENCE [LARGE SCALE GENOMIC DNA]</scope>
    <source>
        <strain evidence="1">cv. IRGC 101232</strain>
    </source>
</reference>
<dbReference type="Gramene" id="OB01G50860.1">
    <property type="protein sequence ID" value="OB01G50860.1"/>
    <property type="gene ID" value="OB01G50860"/>
</dbReference>
<proteinExistence type="predicted"/>
<evidence type="ECO:0000313" key="1">
    <source>
        <dbReference type="EnsemblPlants" id="OB01G50860.1"/>
    </source>
</evidence>
<sequence>MGRFFVRPSAHFYTRYTHSLVAPRPSHAPRQACFQAGCREDGPVRLARVSKCHADGPLPESCASSLARLGTWDRSKDD</sequence>
<evidence type="ECO:0000313" key="2">
    <source>
        <dbReference type="Proteomes" id="UP000006038"/>
    </source>
</evidence>
<protein>
    <submittedName>
        <fullName evidence="1">Uncharacterized protein</fullName>
    </submittedName>
</protein>
<organism evidence="1">
    <name type="scientific">Oryza brachyantha</name>
    <name type="common">malo sina</name>
    <dbReference type="NCBI Taxonomy" id="4533"/>
    <lineage>
        <taxon>Eukaryota</taxon>
        <taxon>Viridiplantae</taxon>
        <taxon>Streptophyta</taxon>
        <taxon>Embryophyta</taxon>
        <taxon>Tracheophyta</taxon>
        <taxon>Spermatophyta</taxon>
        <taxon>Magnoliopsida</taxon>
        <taxon>Liliopsida</taxon>
        <taxon>Poales</taxon>
        <taxon>Poaceae</taxon>
        <taxon>BOP clade</taxon>
        <taxon>Oryzoideae</taxon>
        <taxon>Oryzeae</taxon>
        <taxon>Oryzinae</taxon>
        <taxon>Oryza</taxon>
    </lineage>
</organism>
<dbReference type="AlphaFoldDB" id="J3L780"/>
<dbReference type="Proteomes" id="UP000006038">
    <property type="component" value="Chromosome 1"/>
</dbReference>
<dbReference type="EnsemblPlants" id="OB01G50860.1">
    <property type="protein sequence ID" value="OB01G50860.1"/>
    <property type="gene ID" value="OB01G50860"/>
</dbReference>
<dbReference type="HOGENOM" id="CLU_2625878_0_0_1"/>
<keyword evidence="2" id="KW-1185">Reference proteome</keyword>
<name>J3L780_ORYBR</name>
<accession>J3L780</accession>